<reference evidence="2" key="1">
    <citation type="submission" date="2022-10" db="EMBL/GenBank/DDBJ databases">
        <title>Genome assembly of Pristionchus species.</title>
        <authorList>
            <person name="Yoshida K."/>
            <person name="Sommer R.J."/>
        </authorList>
    </citation>
    <scope>NUCLEOTIDE SEQUENCE [LARGE SCALE GENOMIC DNA]</scope>
    <source>
        <strain evidence="2">RS5460</strain>
    </source>
</reference>
<dbReference type="Proteomes" id="UP001328107">
    <property type="component" value="Unassembled WGS sequence"/>
</dbReference>
<feature type="non-terminal residue" evidence="1">
    <location>
        <position position="110"/>
    </location>
</feature>
<protein>
    <submittedName>
        <fullName evidence="1">Uncharacterized protein</fullName>
    </submittedName>
</protein>
<sequence>DLQSSHLHSPVSSQLAQAQFNALDVLFFPLQTSLTMSGRPLLALSLLPVVSSSNEDHNGGSDNKRTFSEILSLHLRGRNLDAETLLAQVRGRDEDAQLLQGLLRLIEQRQ</sequence>
<dbReference type="AlphaFoldDB" id="A0AAN4Z3B5"/>
<accession>A0AAN4Z3B5</accession>
<comment type="caution">
    <text evidence="1">The sequence shown here is derived from an EMBL/GenBank/DDBJ whole genome shotgun (WGS) entry which is preliminary data.</text>
</comment>
<organism evidence="1 2">
    <name type="scientific">Pristionchus mayeri</name>
    <dbReference type="NCBI Taxonomy" id="1317129"/>
    <lineage>
        <taxon>Eukaryota</taxon>
        <taxon>Metazoa</taxon>
        <taxon>Ecdysozoa</taxon>
        <taxon>Nematoda</taxon>
        <taxon>Chromadorea</taxon>
        <taxon>Rhabditida</taxon>
        <taxon>Rhabditina</taxon>
        <taxon>Diplogasteromorpha</taxon>
        <taxon>Diplogasteroidea</taxon>
        <taxon>Neodiplogasteridae</taxon>
        <taxon>Pristionchus</taxon>
    </lineage>
</organism>
<name>A0AAN4Z3B5_9BILA</name>
<gene>
    <name evidence="1" type="ORF">PMAYCL1PPCAC_02769</name>
</gene>
<proteinExistence type="predicted"/>
<evidence type="ECO:0000313" key="1">
    <source>
        <dbReference type="EMBL" id="GMR32574.1"/>
    </source>
</evidence>
<dbReference type="EMBL" id="BTRK01000001">
    <property type="protein sequence ID" value="GMR32574.1"/>
    <property type="molecule type" value="Genomic_DNA"/>
</dbReference>
<evidence type="ECO:0000313" key="2">
    <source>
        <dbReference type="Proteomes" id="UP001328107"/>
    </source>
</evidence>
<feature type="non-terminal residue" evidence="1">
    <location>
        <position position="1"/>
    </location>
</feature>
<keyword evidence="2" id="KW-1185">Reference proteome</keyword>